<dbReference type="EMBL" id="JAPDRK010000016">
    <property type="protein sequence ID" value="KAJ9605250.1"/>
    <property type="molecule type" value="Genomic_DNA"/>
</dbReference>
<sequence length="299" mass="33774">MASQGTPRSKASGKYANPTIPILIGENEDAFNVHYSFLEKTAFFEQHGYPVLSRNPAPSTTPSSTLQPVMSSPAPSDGTVAPDEADIKMEGTGDGIMMDELPEPSPAPTTETTIKPYKLKGLIFDPAAFEVIVNYLYNQYPQTPLHRNDFKTHRKAYILALRYRMEGLQDQLVECFRAFHVNYTVHFDDLTWIANRIPGIEAVVCKVPLVQYLVDQCAYEIYREGYDEFARQNHGFELWITDGTRLLRKELFVAMSRISKANNPHDPAVAVNQWRVRDWPQYDPSTPMPAAANVIDVDD</sequence>
<gene>
    <name evidence="2" type="ORF">H2200_009907</name>
</gene>
<protein>
    <recommendedName>
        <fullName evidence="4">BTB domain-containing protein</fullName>
    </recommendedName>
</protein>
<evidence type="ECO:0000313" key="2">
    <source>
        <dbReference type="EMBL" id="KAJ9605250.1"/>
    </source>
</evidence>
<dbReference type="Proteomes" id="UP001172673">
    <property type="component" value="Unassembled WGS sequence"/>
</dbReference>
<accession>A0AA38X1V1</accession>
<name>A0AA38X1V1_9EURO</name>
<feature type="compositionally biased region" description="Polar residues" evidence="1">
    <location>
        <begin position="56"/>
        <end position="74"/>
    </location>
</feature>
<dbReference type="AlphaFoldDB" id="A0AA38X1V1"/>
<keyword evidence="3" id="KW-1185">Reference proteome</keyword>
<organism evidence="2 3">
    <name type="scientific">Cladophialophora chaetospira</name>
    <dbReference type="NCBI Taxonomy" id="386627"/>
    <lineage>
        <taxon>Eukaryota</taxon>
        <taxon>Fungi</taxon>
        <taxon>Dikarya</taxon>
        <taxon>Ascomycota</taxon>
        <taxon>Pezizomycotina</taxon>
        <taxon>Eurotiomycetes</taxon>
        <taxon>Chaetothyriomycetidae</taxon>
        <taxon>Chaetothyriales</taxon>
        <taxon>Herpotrichiellaceae</taxon>
        <taxon>Cladophialophora</taxon>
    </lineage>
</organism>
<reference evidence="2" key="1">
    <citation type="submission" date="2022-10" db="EMBL/GenBank/DDBJ databases">
        <title>Culturing micro-colonial fungi from biological soil crusts in the Mojave desert and describing Neophaeococcomyces mojavensis, and introducing the new genera and species Taxawa tesnikishii.</title>
        <authorList>
            <person name="Kurbessoian T."/>
            <person name="Stajich J.E."/>
        </authorList>
    </citation>
    <scope>NUCLEOTIDE SEQUENCE</scope>
    <source>
        <strain evidence="2">TK_41</strain>
    </source>
</reference>
<evidence type="ECO:0000256" key="1">
    <source>
        <dbReference type="SAM" id="MobiDB-lite"/>
    </source>
</evidence>
<feature type="region of interest" description="Disordered" evidence="1">
    <location>
        <begin position="54"/>
        <end position="83"/>
    </location>
</feature>
<proteinExistence type="predicted"/>
<evidence type="ECO:0000313" key="3">
    <source>
        <dbReference type="Proteomes" id="UP001172673"/>
    </source>
</evidence>
<evidence type="ECO:0008006" key="4">
    <source>
        <dbReference type="Google" id="ProtNLM"/>
    </source>
</evidence>
<comment type="caution">
    <text evidence="2">The sequence shown here is derived from an EMBL/GenBank/DDBJ whole genome shotgun (WGS) entry which is preliminary data.</text>
</comment>